<name>A0A0S7BMM6_9CHLR</name>
<dbReference type="EMBL" id="DF968181">
    <property type="protein sequence ID" value="GAP41701.1"/>
    <property type="molecule type" value="Genomic_DNA"/>
</dbReference>
<dbReference type="Proteomes" id="UP000053370">
    <property type="component" value="Unassembled WGS sequence"/>
</dbReference>
<dbReference type="InterPro" id="IPR005532">
    <property type="entry name" value="SUMF_dom"/>
</dbReference>
<protein>
    <submittedName>
        <fullName evidence="2">Formylglycine-generating enzyme</fullName>
    </submittedName>
</protein>
<reference evidence="2" key="1">
    <citation type="journal article" date="2015" name="Genome Announc.">
        <title>Draft Genome Sequence of Anaerolineae Strain TC1, a Novel Isolate from a Methanogenic Wastewater Treatment System.</title>
        <authorList>
            <person name="Matsuura N."/>
            <person name="Tourlousse D.M."/>
            <person name="Sun L."/>
            <person name="Toyonaga M."/>
            <person name="Kuroda K."/>
            <person name="Ohashi A."/>
            <person name="Cruz R."/>
            <person name="Yamaguchi T."/>
            <person name="Sekiguchi Y."/>
        </authorList>
    </citation>
    <scope>NUCLEOTIDE SEQUENCE [LARGE SCALE GENOMIC DNA]</scope>
    <source>
        <strain evidence="2">TC1</strain>
    </source>
</reference>
<keyword evidence="3" id="KW-1185">Reference proteome</keyword>
<organism evidence="2">
    <name type="scientific">Flexilinea flocculi</name>
    <dbReference type="NCBI Taxonomy" id="1678840"/>
    <lineage>
        <taxon>Bacteria</taxon>
        <taxon>Bacillati</taxon>
        <taxon>Chloroflexota</taxon>
        <taxon>Anaerolineae</taxon>
        <taxon>Anaerolineales</taxon>
        <taxon>Anaerolineaceae</taxon>
        <taxon>Flexilinea</taxon>
    </lineage>
</organism>
<dbReference type="PANTHER" id="PTHR23150">
    <property type="entry name" value="SULFATASE MODIFYING FACTOR 1, 2"/>
    <property type="match status" value="1"/>
</dbReference>
<dbReference type="RefSeq" id="WP_062283456.1">
    <property type="nucleotide sequence ID" value="NZ_DF968181.1"/>
</dbReference>
<dbReference type="InterPro" id="IPR042095">
    <property type="entry name" value="SUMF_sf"/>
</dbReference>
<dbReference type="GO" id="GO:0120147">
    <property type="term" value="F:formylglycine-generating oxidase activity"/>
    <property type="evidence" value="ECO:0007669"/>
    <property type="project" value="TreeGrafter"/>
</dbReference>
<proteinExistence type="predicted"/>
<accession>A0A0S7BMM6</accession>
<evidence type="ECO:0000313" key="2">
    <source>
        <dbReference type="EMBL" id="GAP41701.1"/>
    </source>
</evidence>
<evidence type="ECO:0000313" key="3">
    <source>
        <dbReference type="Proteomes" id="UP000053370"/>
    </source>
</evidence>
<feature type="domain" description="Sulfatase-modifying factor enzyme-like" evidence="1">
    <location>
        <begin position="82"/>
        <end position="311"/>
    </location>
</feature>
<evidence type="ECO:0000259" key="1">
    <source>
        <dbReference type="Pfam" id="PF03781"/>
    </source>
</evidence>
<dbReference type="STRING" id="1678840.ATC1_131697"/>
<dbReference type="PANTHER" id="PTHR23150:SF19">
    <property type="entry name" value="FORMYLGLYCINE-GENERATING ENZYME"/>
    <property type="match status" value="1"/>
</dbReference>
<dbReference type="Pfam" id="PF03781">
    <property type="entry name" value="FGE-sulfatase"/>
    <property type="match status" value="1"/>
</dbReference>
<dbReference type="InterPro" id="IPR016187">
    <property type="entry name" value="CTDL_fold"/>
</dbReference>
<dbReference type="InterPro" id="IPR051043">
    <property type="entry name" value="Sulfatase_Mod_Factor_Kinase"/>
</dbReference>
<gene>
    <name evidence="2" type="ORF">ATC1_131697</name>
</gene>
<dbReference type="AlphaFoldDB" id="A0A0S7BMM6"/>
<dbReference type="SUPFAM" id="SSF56436">
    <property type="entry name" value="C-type lectin-like"/>
    <property type="match status" value="1"/>
</dbReference>
<sequence length="319" mass="35958">MKILLASLRQIVITKSSVHWIAKIFLLLLMLSFSEKEIYAKDTGTAVISPQDIQKFETYLSDQSTPQPDFSDQPKGNGLDTSEMVYVPAGEFIMGADSENHQAMSWEKPSHEVILDAFWIDKHEVTNGQFAKCVASGYCVQPRSVASKTRPQYYGLADFADYPVIYVDWNQAYYYCAWVGKRLPTEAEWEKAARGTDSNYYPWGNEGDPVELMNCGHLQDGDTEKVGSYPDGASPYGALDMAGNVWEWTADLFDRKAYSNSPRENPKGGIEGQIHTVRGLSWAYNATYQSMTIRNRADAYAFSYDLGFRCAFSEPVQQH</sequence>
<dbReference type="Gene3D" id="3.90.1580.10">
    <property type="entry name" value="paralog of FGE (formylglycine-generating enzyme)"/>
    <property type="match status" value="1"/>
</dbReference>
<dbReference type="OrthoDB" id="9768004at2"/>